<dbReference type="Pfam" id="PF04860">
    <property type="entry name" value="Phage_portal"/>
    <property type="match status" value="1"/>
</dbReference>
<gene>
    <name evidence="1" type="ORF">SAMN02746098_01616</name>
</gene>
<evidence type="ECO:0000313" key="2">
    <source>
        <dbReference type="Proteomes" id="UP000183954"/>
    </source>
</evidence>
<dbReference type="InterPro" id="IPR006427">
    <property type="entry name" value="Portal_HK97"/>
</dbReference>
<name>A0A1M5WHV6_9FIRM</name>
<protein>
    <submittedName>
        <fullName evidence="1">Phage portal protein, HK97 family</fullName>
    </submittedName>
</protein>
<dbReference type="RefSeq" id="WP_073029222.1">
    <property type="nucleotide sequence ID" value="NZ_FQXJ01000005.1"/>
</dbReference>
<dbReference type="InterPro" id="IPR006944">
    <property type="entry name" value="Phage/GTA_portal"/>
</dbReference>
<sequence>MNKVQKFAAKLILGSAWDDVVRSFIQGDDAPVINGQIPISTTTAMKYSAVFGCIRVLSETLASMPAMLYRKKKDGDRESINDLAIYDILHNRPNEEMSPFSFKEMCMVSLNTGGNAVCEKLVNRNGELVGLYPYDWSMTTISRDKGTGKLTYKIRGDVTGKTLQREQVFHIPGLSFNGVIGLSPIEHSASAIRLGLAYEQFGNKFYQNGANASGVFSFPNTLSEAAFLRLKEDLGKSYTGLVNAGKPMLLEEGGDFKQLTMKPADAQLIESKKFQIEDICRIYRVPLHLVQNLDRATNNNIEHQSLEFIMYTMLPWFKRWEEAINMQLLTVQERLAGYYIEFKIDALLRGDAKSRAAAYAVGRQWGWLSVNDIRRLENMNGIGSAGDIYLEPLNMHEAGKPIDPAKSPGPTKDMIDEIYKMINERG</sequence>
<dbReference type="EMBL" id="FQXJ01000005">
    <property type="protein sequence ID" value="SHH86813.1"/>
    <property type="molecule type" value="Genomic_DNA"/>
</dbReference>
<evidence type="ECO:0000313" key="1">
    <source>
        <dbReference type="EMBL" id="SHH86813.1"/>
    </source>
</evidence>
<keyword evidence="2" id="KW-1185">Reference proteome</keyword>
<dbReference type="AlphaFoldDB" id="A0A1M5WHV6"/>
<proteinExistence type="predicted"/>
<dbReference type="STRING" id="1121420.SAMN02746098_01616"/>
<dbReference type="NCBIfam" id="TIGR01537">
    <property type="entry name" value="portal_HK97"/>
    <property type="match status" value="1"/>
</dbReference>
<organism evidence="1 2">
    <name type="scientific">Desulfosporosinus lacus DSM 15449</name>
    <dbReference type="NCBI Taxonomy" id="1121420"/>
    <lineage>
        <taxon>Bacteria</taxon>
        <taxon>Bacillati</taxon>
        <taxon>Bacillota</taxon>
        <taxon>Clostridia</taxon>
        <taxon>Eubacteriales</taxon>
        <taxon>Desulfitobacteriaceae</taxon>
        <taxon>Desulfosporosinus</taxon>
    </lineage>
</organism>
<accession>A0A1M5WHV6</accession>
<reference evidence="2" key="1">
    <citation type="submission" date="2016-11" db="EMBL/GenBank/DDBJ databases">
        <authorList>
            <person name="Varghese N."/>
            <person name="Submissions S."/>
        </authorList>
    </citation>
    <scope>NUCLEOTIDE SEQUENCE [LARGE SCALE GENOMIC DNA]</scope>
    <source>
        <strain evidence="2">DSM 15449</strain>
    </source>
</reference>
<dbReference type="Proteomes" id="UP000183954">
    <property type="component" value="Unassembled WGS sequence"/>
</dbReference>